<dbReference type="SMART" id="SM00042">
    <property type="entry name" value="CUB"/>
    <property type="match status" value="2"/>
</dbReference>
<dbReference type="RefSeq" id="XP_067171101.1">
    <property type="nucleotide sequence ID" value="XM_067315000.1"/>
</dbReference>
<evidence type="ECO:0000313" key="11">
    <source>
        <dbReference type="RefSeq" id="XP_067171101.1"/>
    </source>
</evidence>
<dbReference type="GeneID" id="136995186"/>
<dbReference type="InterPro" id="IPR018933">
    <property type="entry name" value="Netrin_module_non-TIMP"/>
</dbReference>
<keyword evidence="3" id="KW-0677">Repeat</keyword>
<evidence type="ECO:0000256" key="5">
    <source>
        <dbReference type="PROSITE-ProRule" id="PRU00059"/>
    </source>
</evidence>
<dbReference type="InterPro" id="IPR008993">
    <property type="entry name" value="TIMP-like_OB-fold"/>
</dbReference>
<proteinExistence type="predicted"/>
<keyword evidence="10" id="KW-1185">Reference proteome</keyword>
<dbReference type="Pfam" id="PF01759">
    <property type="entry name" value="NTR"/>
    <property type="match status" value="1"/>
</dbReference>
<sequence length="459" mass="48202">MSPGPVPLLLGLCALSRLGLGQGPAARTNVSRPVFLCGGDHSGDSGYIASEGFPAHYPPNRTCTWTITVPEGQVVMLSFRVFDLEPDPLCRFDALSVFAGAGAGAQLLGRFCGTFRPGALLSTGNRMLLRMESDEGTAGRGFLVWFSAGLPHVDEHQFCGGKLEKPQGGLKTPNWPEENYPAGISCSWHIVAPKDQVIELTFGKFDVEPDTYCRYDYVAVFDGGETDDSRRLGKFCGEAPPGPIVSAGNELLVQFVSDLSVTADGFSASYAMKSRSEAAGPAPEPKLPPAGGIFPGTKPKPKPVPPPPGKGPKDPGPTAKAAPEPPSAAVPVATECPQRCRRTGTMQSNFCASDFVVTGTVKTVSREAGAGAWAVLSVLQAYKAGGLSLPQPAKGAALRLGLPCRHCPGLKKGSSYVLMGRLGAAGAPLLPPEAFVVPFRPQQHQILSSLSKRPCRGQP</sequence>
<dbReference type="PROSITE" id="PS01180">
    <property type="entry name" value="CUB"/>
    <property type="match status" value="2"/>
</dbReference>
<evidence type="ECO:0000313" key="10">
    <source>
        <dbReference type="Proteomes" id="UP001652627"/>
    </source>
</evidence>
<keyword evidence="2" id="KW-0964">Secreted</keyword>
<dbReference type="PROSITE" id="PS50189">
    <property type="entry name" value="NTR"/>
    <property type="match status" value="1"/>
</dbReference>
<dbReference type="InterPro" id="IPR035914">
    <property type="entry name" value="Sperma_CUB_dom_sf"/>
</dbReference>
<gene>
    <name evidence="11" type="primary">PCOLCE</name>
</gene>
<feature type="region of interest" description="Disordered" evidence="6">
    <location>
        <begin position="277"/>
        <end position="330"/>
    </location>
</feature>
<name>A0ABM4G1M5_9AVES</name>
<feature type="domain" description="CUB" evidence="8">
    <location>
        <begin position="159"/>
        <end position="273"/>
    </location>
</feature>
<reference evidence="11" key="1">
    <citation type="submission" date="2025-08" db="UniProtKB">
        <authorList>
            <consortium name="RefSeq"/>
        </authorList>
    </citation>
    <scope>IDENTIFICATION</scope>
    <source>
        <tissue evidence="11">Blood</tissue>
    </source>
</reference>
<dbReference type="SUPFAM" id="SSF50242">
    <property type="entry name" value="TIMP-like"/>
    <property type="match status" value="1"/>
</dbReference>
<dbReference type="PANTHER" id="PTHR24251:SF24">
    <property type="entry name" value="PROCOLLAGEN C-ENDOPEPTIDASE ENHANCER 1"/>
    <property type="match status" value="1"/>
</dbReference>
<accession>A0ABM4G1M5</accession>
<dbReference type="Proteomes" id="UP001652627">
    <property type="component" value="Chromosome 40"/>
</dbReference>
<feature type="signal peptide" evidence="7">
    <location>
        <begin position="1"/>
        <end position="21"/>
    </location>
</feature>
<evidence type="ECO:0000259" key="9">
    <source>
        <dbReference type="PROSITE" id="PS50189"/>
    </source>
</evidence>
<evidence type="ECO:0000256" key="2">
    <source>
        <dbReference type="ARBA" id="ARBA00022525"/>
    </source>
</evidence>
<organism evidence="10 11">
    <name type="scientific">Apteryx mantelli</name>
    <name type="common">North Island brown kiwi</name>
    <dbReference type="NCBI Taxonomy" id="2696672"/>
    <lineage>
        <taxon>Eukaryota</taxon>
        <taxon>Metazoa</taxon>
        <taxon>Chordata</taxon>
        <taxon>Craniata</taxon>
        <taxon>Vertebrata</taxon>
        <taxon>Euteleostomi</taxon>
        <taxon>Archelosauria</taxon>
        <taxon>Archosauria</taxon>
        <taxon>Dinosauria</taxon>
        <taxon>Saurischia</taxon>
        <taxon>Theropoda</taxon>
        <taxon>Coelurosauria</taxon>
        <taxon>Aves</taxon>
        <taxon>Palaeognathae</taxon>
        <taxon>Apterygiformes</taxon>
        <taxon>Apterygidae</taxon>
        <taxon>Apteryx</taxon>
    </lineage>
</organism>
<keyword evidence="7" id="KW-0732">Signal</keyword>
<comment type="caution">
    <text evidence="5">Lacks conserved residue(s) required for the propagation of feature annotation.</text>
</comment>
<dbReference type="Pfam" id="PF00431">
    <property type="entry name" value="CUB"/>
    <property type="match status" value="2"/>
</dbReference>
<dbReference type="PANTHER" id="PTHR24251">
    <property type="entry name" value="OVOCHYMASE-RELATED"/>
    <property type="match status" value="1"/>
</dbReference>
<evidence type="ECO:0000256" key="3">
    <source>
        <dbReference type="ARBA" id="ARBA00022737"/>
    </source>
</evidence>
<comment type="subcellular location">
    <subcellularLocation>
        <location evidence="1">Secreted</location>
    </subcellularLocation>
</comment>
<evidence type="ECO:0000256" key="7">
    <source>
        <dbReference type="SAM" id="SignalP"/>
    </source>
</evidence>
<dbReference type="CDD" id="cd00041">
    <property type="entry name" value="CUB"/>
    <property type="match status" value="2"/>
</dbReference>
<evidence type="ECO:0000259" key="8">
    <source>
        <dbReference type="PROSITE" id="PS01180"/>
    </source>
</evidence>
<feature type="domain" description="CUB" evidence="8">
    <location>
        <begin position="37"/>
        <end position="149"/>
    </location>
</feature>
<dbReference type="InterPro" id="IPR001134">
    <property type="entry name" value="Netrin_domain"/>
</dbReference>
<dbReference type="SUPFAM" id="SSF49854">
    <property type="entry name" value="Spermadhesin, CUB domain"/>
    <property type="match status" value="2"/>
</dbReference>
<evidence type="ECO:0000256" key="4">
    <source>
        <dbReference type="ARBA" id="ARBA00023157"/>
    </source>
</evidence>
<evidence type="ECO:0000256" key="1">
    <source>
        <dbReference type="ARBA" id="ARBA00004613"/>
    </source>
</evidence>
<dbReference type="SMART" id="SM00643">
    <property type="entry name" value="C345C"/>
    <property type="match status" value="1"/>
</dbReference>
<dbReference type="InterPro" id="IPR000859">
    <property type="entry name" value="CUB_dom"/>
</dbReference>
<keyword evidence="4 5" id="KW-1015">Disulfide bond</keyword>
<feature type="domain" description="NTR" evidence="9">
    <location>
        <begin position="336"/>
        <end position="455"/>
    </location>
</feature>
<protein>
    <submittedName>
        <fullName evidence="11">Procollagen C-endopeptidase enhancer 1</fullName>
    </submittedName>
</protein>
<evidence type="ECO:0000256" key="6">
    <source>
        <dbReference type="SAM" id="MobiDB-lite"/>
    </source>
</evidence>
<dbReference type="Gene3D" id="2.60.120.290">
    <property type="entry name" value="Spermadhesin, CUB domain"/>
    <property type="match status" value="2"/>
</dbReference>
<dbReference type="Gene3D" id="2.40.50.120">
    <property type="match status" value="1"/>
</dbReference>
<feature type="disulfide bond" evidence="5">
    <location>
        <begin position="159"/>
        <end position="186"/>
    </location>
</feature>
<feature type="chain" id="PRO_5045153710" evidence="7">
    <location>
        <begin position="22"/>
        <end position="459"/>
    </location>
</feature>